<name>A0A222E4I5_9RHOB</name>
<keyword evidence="7" id="KW-1185">Reference proteome</keyword>
<evidence type="ECO:0000256" key="3">
    <source>
        <dbReference type="ARBA" id="ARBA00022989"/>
    </source>
</evidence>
<accession>A0A222E4I5</accession>
<dbReference type="AlphaFoldDB" id="A0A222E4I5"/>
<feature type="transmembrane region" description="Helical" evidence="5">
    <location>
        <begin position="147"/>
        <end position="165"/>
    </location>
</feature>
<dbReference type="KEGG" id="aht:ANTHELSMS3_02399"/>
<sequence>MQVMTYGLKPALIFLFITAAMATVLLFMGRDLICPCGYVSFWTGPGAPPREGSQHLFDLYSPSHLIHGLLFFGVLALVARRLSINIRFAIALIVEAGWEILENTPLVIERYRAVTVSLDYNGDSVINSIFDVIAMVVGFYLARVLPVWVSVAIVIGLEVLTAFLIRDGLALNILMLFWPLESVLQWQQGG</sequence>
<dbReference type="NCBIfam" id="NF002099">
    <property type="entry name" value="PRK00944.1"/>
    <property type="match status" value="1"/>
</dbReference>
<evidence type="ECO:0000313" key="6">
    <source>
        <dbReference type="EMBL" id="ASP21072.1"/>
    </source>
</evidence>
<gene>
    <name evidence="6" type="ORF">ANTHELSMS3_02399</name>
</gene>
<organism evidence="6 7">
    <name type="scientific">Antarctobacter heliothermus</name>
    <dbReference type="NCBI Taxonomy" id="74033"/>
    <lineage>
        <taxon>Bacteria</taxon>
        <taxon>Pseudomonadati</taxon>
        <taxon>Pseudomonadota</taxon>
        <taxon>Alphaproteobacteria</taxon>
        <taxon>Rhodobacterales</taxon>
        <taxon>Roseobacteraceae</taxon>
        <taxon>Antarctobacter</taxon>
    </lineage>
</organism>
<dbReference type="EMBL" id="CP022540">
    <property type="protein sequence ID" value="ASP21072.1"/>
    <property type="molecule type" value="Genomic_DNA"/>
</dbReference>
<evidence type="ECO:0000256" key="4">
    <source>
        <dbReference type="ARBA" id="ARBA00023136"/>
    </source>
</evidence>
<protein>
    <submittedName>
        <fullName evidence="6">Membrane protein</fullName>
    </submittedName>
</protein>
<evidence type="ECO:0000256" key="2">
    <source>
        <dbReference type="ARBA" id="ARBA00022692"/>
    </source>
</evidence>
<keyword evidence="4 5" id="KW-0472">Membrane</keyword>
<reference evidence="6 7" key="1">
    <citation type="submission" date="2017-07" db="EMBL/GenBank/DDBJ databases">
        <title>Genome Sequence of Antarctobacter heliothermus Strain SMS3 Isolated from a culture of the Diatom Skeletonema marinoi.</title>
        <authorList>
            <person name="Topel M."/>
            <person name="Pinder M.I.M."/>
            <person name="Johansson O.N."/>
            <person name="Kourtchenko O."/>
            <person name="Godhe A."/>
            <person name="Clarke A.K."/>
        </authorList>
    </citation>
    <scope>NUCLEOTIDE SEQUENCE [LARGE SCALE GENOMIC DNA]</scope>
    <source>
        <strain evidence="6 7">SMS3</strain>
    </source>
</reference>
<feature type="transmembrane region" description="Helical" evidence="5">
    <location>
        <begin position="12"/>
        <end position="29"/>
    </location>
</feature>
<keyword evidence="2 5" id="KW-0812">Transmembrane</keyword>
<dbReference type="RefSeq" id="WP_368074418.1">
    <property type="nucleotide sequence ID" value="NZ_CP022540.1"/>
</dbReference>
<evidence type="ECO:0000313" key="7">
    <source>
        <dbReference type="Proteomes" id="UP000203589"/>
    </source>
</evidence>
<evidence type="ECO:0000256" key="5">
    <source>
        <dbReference type="SAM" id="Phobius"/>
    </source>
</evidence>
<dbReference type="InterPro" id="IPR019691">
    <property type="entry name" value="DUF2585"/>
</dbReference>
<proteinExistence type="predicted"/>
<dbReference type="GO" id="GO:0005886">
    <property type="term" value="C:plasma membrane"/>
    <property type="evidence" value="ECO:0007669"/>
    <property type="project" value="InterPro"/>
</dbReference>
<dbReference type="Pfam" id="PF10755">
    <property type="entry name" value="DUF2585"/>
    <property type="match status" value="1"/>
</dbReference>
<feature type="transmembrane region" description="Helical" evidence="5">
    <location>
        <begin position="59"/>
        <end position="79"/>
    </location>
</feature>
<evidence type="ECO:0000256" key="1">
    <source>
        <dbReference type="ARBA" id="ARBA00022475"/>
    </source>
</evidence>
<dbReference type="Proteomes" id="UP000203589">
    <property type="component" value="Chromosome"/>
</dbReference>
<keyword evidence="3 5" id="KW-1133">Transmembrane helix</keyword>
<keyword evidence="1" id="KW-1003">Cell membrane</keyword>